<organism evidence="6 7">
    <name type="scientific">Nocardioides massiliensis</name>
    <dbReference type="NCBI Taxonomy" id="1325935"/>
    <lineage>
        <taxon>Bacteria</taxon>
        <taxon>Bacillati</taxon>
        <taxon>Actinomycetota</taxon>
        <taxon>Actinomycetes</taxon>
        <taxon>Propionibacteriales</taxon>
        <taxon>Nocardioidaceae</taxon>
        <taxon>Nocardioides</taxon>
    </lineage>
</organism>
<dbReference type="SUPFAM" id="SSF49265">
    <property type="entry name" value="Fibronectin type III"/>
    <property type="match status" value="1"/>
</dbReference>
<keyword evidence="1" id="KW-0326">Glycosidase</keyword>
<keyword evidence="4" id="KW-0732">Signal</keyword>
<keyword evidence="7" id="KW-1185">Reference proteome</keyword>
<gene>
    <name evidence="6" type="ORF">J2S59_001569</name>
</gene>
<dbReference type="Gene3D" id="2.60.40.10">
    <property type="entry name" value="Immunoglobulins"/>
    <property type="match status" value="1"/>
</dbReference>
<evidence type="ECO:0000259" key="5">
    <source>
        <dbReference type="PROSITE" id="PS50853"/>
    </source>
</evidence>
<keyword evidence="2" id="KW-0119">Carbohydrate metabolism</keyword>
<dbReference type="SUPFAM" id="SSF51445">
    <property type="entry name" value="(Trans)glycosidases"/>
    <property type="match status" value="1"/>
</dbReference>
<evidence type="ECO:0000256" key="2">
    <source>
        <dbReference type="ARBA" id="ARBA00023326"/>
    </source>
</evidence>
<accession>A0ABT9NNW9</accession>
<keyword evidence="1" id="KW-0378">Hydrolase</keyword>
<name>A0ABT9NNW9_9ACTN</name>
<dbReference type="InterPro" id="IPR036116">
    <property type="entry name" value="FN3_sf"/>
</dbReference>
<dbReference type="InterPro" id="IPR017853">
    <property type="entry name" value="GH"/>
</dbReference>
<feature type="signal peptide" evidence="4">
    <location>
        <begin position="1"/>
        <end position="30"/>
    </location>
</feature>
<comment type="caution">
    <text evidence="6">The sequence shown here is derived from an EMBL/GenBank/DDBJ whole genome shotgun (WGS) entry which is preliminary data.</text>
</comment>
<feature type="domain" description="Fibronectin type-III" evidence="5">
    <location>
        <begin position="466"/>
        <end position="551"/>
    </location>
</feature>
<dbReference type="Proteomes" id="UP001240447">
    <property type="component" value="Unassembled WGS sequence"/>
</dbReference>
<feature type="chain" id="PRO_5047139086" description="Fibronectin type-III domain-containing protein" evidence="4">
    <location>
        <begin position="31"/>
        <end position="551"/>
    </location>
</feature>
<dbReference type="RefSeq" id="WP_068120788.1">
    <property type="nucleotide sequence ID" value="NZ_CCXJ01000308.1"/>
</dbReference>
<evidence type="ECO:0000256" key="3">
    <source>
        <dbReference type="SAM" id="MobiDB-lite"/>
    </source>
</evidence>
<protein>
    <recommendedName>
        <fullName evidence="5">Fibronectin type-III domain-containing protein</fullName>
    </recommendedName>
</protein>
<dbReference type="PROSITE" id="PS50853">
    <property type="entry name" value="FN3"/>
    <property type="match status" value="1"/>
</dbReference>
<dbReference type="InterPro" id="IPR013783">
    <property type="entry name" value="Ig-like_fold"/>
</dbReference>
<sequence length="551" mass="60581">MRRALHACAVTIAMVAVLLAVPVHRDAAVAAEPIPMPAVPADSLVDAYGLGIHTPFLDTPYADAERVADALEDLGVRHVRDDLFLDADLRINARQAQAIRTIADRGVTFNLIMGRPDRPGSPEDYVRAVTQLPAGAVTSVEGINEWDHFGPDGAWVLQLADWQARLYASIKTTPETRGLPVLSPALAFRNNYGLLPDLSPFSDVANVHIYPGGKRPGTEERNVVRALLAVLDRKPLVTTETGYHNALNALPNVHRPVSERAAALYHPRLLLEHVQRGHLRTYAYELIDSVPEPFNARVNPESHFGLLRRDWSPKPAYTAMKTLLGLLDDPGPAFTPKPLELARVAKGWPGDGRWMVTQKRDGTYVLLGYRDVDVWDTTANRDLPLEPSRVTLDFTRDYGITVHRVSEGAEPVSSSVGSSVEFDLDGGVTAITLDPDPQSTSDPQPSPDPEPTPDPEPEPVANPAKAPTRPGAVTTVTRGKRVAVRWRAARPRGSAVDRYRVRLGKQVKVVGGKQRRVVFRGVRRDVRLLVAVRARNDVGWGAPRRVWRPAR</sequence>
<feature type="compositionally biased region" description="Low complexity" evidence="3">
    <location>
        <begin position="434"/>
        <end position="443"/>
    </location>
</feature>
<evidence type="ECO:0000256" key="1">
    <source>
        <dbReference type="ARBA" id="ARBA00023295"/>
    </source>
</evidence>
<dbReference type="Gene3D" id="3.20.20.80">
    <property type="entry name" value="Glycosidases"/>
    <property type="match status" value="1"/>
</dbReference>
<evidence type="ECO:0000313" key="6">
    <source>
        <dbReference type="EMBL" id="MDP9821760.1"/>
    </source>
</evidence>
<proteinExistence type="predicted"/>
<evidence type="ECO:0000256" key="4">
    <source>
        <dbReference type="SAM" id="SignalP"/>
    </source>
</evidence>
<evidence type="ECO:0000313" key="7">
    <source>
        <dbReference type="Proteomes" id="UP001240447"/>
    </source>
</evidence>
<feature type="region of interest" description="Disordered" evidence="3">
    <location>
        <begin position="428"/>
        <end position="474"/>
    </location>
</feature>
<dbReference type="InterPro" id="IPR003961">
    <property type="entry name" value="FN3_dom"/>
</dbReference>
<keyword evidence="2" id="KW-0624">Polysaccharide degradation</keyword>
<dbReference type="EMBL" id="JAUSQM010000001">
    <property type="protein sequence ID" value="MDP9821760.1"/>
    <property type="molecule type" value="Genomic_DNA"/>
</dbReference>
<reference evidence="6 7" key="1">
    <citation type="submission" date="2023-07" db="EMBL/GenBank/DDBJ databases">
        <title>Sequencing the genomes of 1000 actinobacteria strains.</title>
        <authorList>
            <person name="Klenk H.-P."/>
        </authorList>
    </citation>
    <scope>NUCLEOTIDE SEQUENCE [LARGE SCALE GENOMIC DNA]</scope>
    <source>
        <strain evidence="6 7">GD13</strain>
    </source>
</reference>